<evidence type="ECO:0000313" key="1">
    <source>
        <dbReference type="EMBL" id="CAI9547056.1"/>
    </source>
</evidence>
<gene>
    <name evidence="1" type="ORF">SPARVUS_LOCUS2924187</name>
</gene>
<reference evidence="1" key="1">
    <citation type="submission" date="2023-05" db="EMBL/GenBank/DDBJ databases">
        <authorList>
            <person name="Stuckert A."/>
        </authorList>
    </citation>
    <scope>NUCLEOTIDE SEQUENCE</scope>
</reference>
<organism evidence="1 2">
    <name type="scientific">Staurois parvus</name>
    <dbReference type="NCBI Taxonomy" id="386267"/>
    <lineage>
        <taxon>Eukaryota</taxon>
        <taxon>Metazoa</taxon>
        <taxon>Chordata</taxon>
        <taxon>Craniata</taxon>
        <taxon>Vertebrata</taxon>
        <taxon>Euteleostomi</taxon>
        <taxon>Amphibia</taxon>
        <taxon>Batrachia</taxon>
        <taxon>Anura</taxon>
        <taxon>Neobatrachia</taxon>
        <taxon>Ranoidea</taxon>
        <taxon>Ranidae</taxon>
        <taxon>Staurois</taxon>
    </lineage>
</organism>
<dbReference type="EMBL" id="CATNWA010004095">
    <property type="protein sequence ID" value="CAI9547056.1"/>
    <property type="molecule type" value="Genomic_DNA"/>
</dbReference>
<dbReference type="Proteomes" id="UP001162483">
    <property type="component" value="Unassembled WGS sequence"/>
</dbReference>
<accession>A0ABN9BHQ4</accession>
<feature type="non-terminal residue" evidence="1">
    <location>
        <position position="158"/>
    </location>
</feature>
<evidence type="ECO:0000313" key="2">
    <source>
        <dbReference type="Proteomes" id="UP001162483"/>
    </source>
</evidence>
<comment type="caution">
    <text evidence="1">The sequence shown here is derived from an EMBL/GenBank/DDBJ whole genome shotgun (WGS) entry which is preliminary data.</text>
</comment>
<name>A0ABN9BHQ4_9NEOB</name>
<sequence length="158" mass="16476">MQVPVLSCTFLTLSDREESTAENRQLSERGSAPIIRALMISALMIGAQQCHPQVPPTCAQQYHPPVPLCSVTHLCPEVPPTCAQQCHPPVPHPPVPTSATHLCPPVPPTCAHPPVLPTSATHQCSPAVLPVSATSQCPAIVPVSAASQCPAVMPVSAV</sequence>
<proteinExistence type="predicted"/>
<protein>
    <submittedName>
        <fullName evidence="1">Uncharacterized protein</fullName>
    </submittedName>
</protein>
<keyword evidence="2" id="KW-1185">Reference proteome</keyword>